<gene>
    <name evidence="1" type="ordered locus">MS2004</name>
</gene>
<dbReference type="AlphaFoldDB" id="Q65QZ9"/>
<dbReference type="EMBL" id="AE016827">
    <property type="protein sequence ID" value="AAU38611.1"/>
    <property type="molecule type" value="Genomic_DNA"/>
</dbReference>
<dbReference type="RefSeq" id="WP_011201162.1">
    <property type="nucleotide sequence ID" value="NC_006300.1"/>
</dbReference>
<name>Q65QZ9_MANSM</name>
<evidence type="ECO:0008006" key="3">
    <source>
        <dbReference type="Google" id="ProtNLM"/>
    </source>
</evidence>
<dbReference type="SUPFAM" id="SSF82784">
    <property type="entry name" value="OsmC-like"/>
    <property type="match status" value="1"/>
</dbReference>
<dbReference type="InterPro" id="IPR036102">
    <property type="entry name" value="OsmC/Ohrsf"/>
</dbReference>
<accession>Q65QZ9</accession>
<dbReference type="Gene3D" id="3.30.300.20">
    <property type="match status" value="1"/>
</dbReference>
<dbReference type="InterPro" id="IPR003718">
    <property type="entry name" value="OsmC/Ohr_fam"/>
</dbReference>
<keyword evidence="2" id="KW-1185">Reference proteome</keyword>
<dbReference type="HOGENOM" id="CLU_100275_5_1_6"/>
<dbReference type="Proteomes" id="UP000000607">
    <property type="component" value="Chromosome"/>
</dbReference>
<dbReference type="OrthoDB" id="290036at2"/>
<evidence type="ECO:0000313" key="1">
    <source>
        <dbReference type="EMBL" id="AAU38611.1"/>
    </source>
</evidence>
<dbReference type="Pfam" id="PF02566">
    <property type="entry name" value="OsmC"/>
    <property type="match status" value="1"/>
</dbReference>
<reference evidence="1 2" key="1">
    <citation type="journal article" date="2004" name="Nat. Biotechnol.">
        <title>The genome sequence of the capnophilic rumen bacterium Mannheimia succiniciproducens.</title>
        <authorList>
            <person name="Hong S.H."/>
            <person name="Kim J.S."/>
            <person name="Lee S.Y."/>
            <person name="In Y.H."/>
            <person name="Choi S.S."/>
            <person name="Rih J.-K."/>
            <person name="Kim C.H."/>
            <person name="Jeong H."/>
            <person name="Hur C.G."/>
            <person name="Kim J.J."/>
        </authorList>
    </citation>
    <scope>NUCLEOTIDE SEQUENCE [LARGE SCALE GENOMIC DNA]</scope>
    <source>
        <strain evidence="2">KCTC 0769BP / MBEL55E</strain>
    </source>
</reference>
<dbReference type="KEGG" id="msu:MS2004"/>
<sequence length="135" mass="14894">MKAVKVEYQGKLRQQITHLSNGQTVITDAGKSVGRHGENISPADLLAASLAGCAMTIMALRAEQLGADFSGCYAEVEKEADMQQFQVTKIVIHFYLKAGFSDEVRQAVENATRDLCIVGRSLRADLVQEFHFVYQ</sequence>
<proteinExistence type="predicted"/>
<dbReference type="eggNOG" id="COG1765">
    <property type="taxonomic scope" value="Bacteria"/>
</dbReference>
<protein>
    <recommendedName>
        <fullName evidence="3">OsmC protein</fullName>
    </recommendedName>
</protein>
<evidence type="ECO:0000313" key="2">
    <source>
        <dbReference type="Proteomes" id="UP000000607"/>
    </source>
</evidence>
<dbReference type="InterPro" id="IPR015946">
    <property type="entry name" value="KH_dom-like_a/b"/>
</dbReference>
<dbReference type="STRING" id="221988.MS2004"/>
<organism evidence="1 2">
    <name type="scientific">Mannheimia succiniciproducens (strain KCTC 0769BP / MBEL55E)</name>
    <dbReference type="NCBI Taxonomy" id="221988"/>
    <lineage>
        <taxon>Bacteria</taxon>
        <taxon>Pseudomonadati</taxon>
        <taxon>Pseudomonadota</taxon>
        <taxon>Gammaproteobacteria</taxon>
        <taxon>Pasteurellales</taxon>
        <taxon>Pasteurellaceae</taxon>
        <taxon>Basfia</taxon>
    </lineage>
</organism>